<dbReference type="PROSITE" id="PS51257">
    <property type="entry name" value="PROKAR_LIPOPROTEIN"/>
    <property type="match status" value="1"/>
</dbReference>
<evidence type="ECO:0000256" key="3">
    <source>
        <dbReference type="ARBA" id="ARBA00022801"/>
    </source>
</evidence>
<dbReference type="InterPro" id="IPR038765">
    <property type="entry name" value="Papain-like_cys_pep_sf"/>
</dbReference>
<dbReference type="Proteomes" id="UP001374803">
    <property type="component" value="Chromosome"/>
</dbReference>
<dbReference type="PANTHER" id="PTHR47359">
    <property type="entry name" value="PEPTIDOGLYCAN DL-ENDOPEPTIDASE CWLO"/>
    <property type="match status" value="1"/>
</dbReference>
<keyword evidence="8" id="KW-1185">Reference proteome</keyword>
<evidence type="ECO:0000313" key="8">
    <source>
        <dbReference type="Proteomes" id="UP001374803"/>
    </source>
</evidence>
<keyword evidence="2" id="KW-0645">Protease</keyword>
<keyword evidence="4" id="KW-0788">Thiol protease</keyword>
<evidence type="ECO:0000256" key="1">
    <source>
        <dbReference type="ARBA" id="ARBA00007074"/>
    </source>
</evidence>
<dbReference type="EMBL" id="CP089983">
    <property type="protein sequence ID" value="WXB02705.1"/>
    <property type="molecule type" value="Genomic_DNA"/>
</dbReference>
<evidence type="ECO:0000256" key="2">
    <source>
        <dbReference type="ARBA" id="ARBA00022670"/>
    </source>
</evidence>
<dbReference type="PROSITE" id="PS51935">
    <property type="entry name" value="NLPC_P60"/>
    <property type="match status" value="1"/>
</dbReference>
<feature type="domain" description="NlpC/P60" evidence="6">
    <location>
        <begin position="48"/>
        <end position="160"/>
    </location>
</feature>
<feature type="region of interest" description="Disordered" evidence="5">
    <location>
        <begin position="27"/>
        <end position="48"/>
    </location>
</feature>
<sequence>MRMLLVILIVLLGGAFTAGCARSGHRRLPRDARNMTTAPPNRTPEARSMQVGRVLTFAEAQLGKPYCWGGEGPRCFDCSGLAQMAYSRAGLRIPRTSHDMAEHLPEVPMEEAQAGDILWWPGHVAIYEGEGWVIDAFNSREGVVRRYGFTDPPHRALRPY</sequence>
<dbReference type="SUPFAM" id="SSF54001">
    <property type="entry name" value="Cysteine proteinases"/>
    <property type="match status" value="1"/>
</dbReference>
<dbReference type="Gene3D" id="3.90.1720.10">
    <property type="entry name" value="endopeptidase domain like (from Nostoc punctiforme)"/>
    <property type="match status" value="1"/>
</dbReference>
<name>A0ABZ2KVW6_9BACT</name>
<dbReference type="Pfam" id="PF00877">
    <property type="entry name" value="NLPC_P60"/>
    <property type="match status" value="1"/>
</dbReference>
<evidence type="ECO:0000313" key="7">
    <source>
        <dbReference type="EMBL" id="WXB02705.1"/>
    </source>
</evidence>
<organism evidence="7 8">
    <name type="scientific">Pendulispora rubella</name>
    <dbReference type="NCBI Taxonomy" id="2741070"/>
    <lineage>
        <taxon>Bacteria</taxon>
        <taxon>Pseudomonadati</taxon>
        <taxon>Myxococcota</taxon>
        <taxon>Myxococcia</taxon>
        <taxon>Myxococcales</taxon>
        <taxon>Sorangiineae</taxon>
        <taxon>Pendulisporaceae</taxon>
        <taxon>Pendulispora</taxon>
    </lineage>
</organism>
<proteinExistence type="inferred from homology"/>
<dbReference type="InterPro" id="IPR051794">
    <property type="entry name" value="PG_Endopeptidase_C40"/>
</dbReference>
<dbReference type="PANTHER" id="PTHR47359:SF3">
    <property type="entry name" value="NLP_P60 DOMAIN-CONTAINING PROTEIN-RELATED"/>
    <property type="match status" value="1"/>
</dbReference>
<accession>A0ABZ2KVW6</accession>
<protein>
    <submittedName>
        <fullName evidence="7">C40 family peptidase</fullName>
    </submittedName>
</protein>
<dbReference type="RefSeq" id="WP_394832334.1">
    <property type="nucleotide sequence ID" value="NZ_CP089929.1"/>
</dbReference>
<reference evidence="7" key="1">
    <citation type="submission" date="2021-12" db="EMBL/GenBank/DDBJ databases">
        <title>Discovery of the Pendulisporaceae a myxobacterial family with distinct sporulation behavior and unique specialized metabolism.</title>
        <authorList>
            <person name="Garcia R."/>
            <person name="Popoff A."/>
            <person name="Bader C.D."/>
            <person name="Loehr J."/>
            <person name="Walesch S."/>
            <person name="Walt C."/>
            <person name="Boldt J."/>
            <person name="Bunk B."/>
            <person name="Haeckl F.J.F.P.J."/>
            <person name="Gunesch A.P."/>
            <person name="Birkelbach J."/>
            <person name="Nuebel U."/>
            <person name="Pietschmann T."/>
            <person name="Bach T."/>
            <person name="Mueller R."/>
        </authorList>
    </citation>
    <scope>NUCLEOTIDE SEQUENCE</scope>
    <source>
        <strain evidence="7">MSr11367</strain>
    </source>
</reference>
<gene>
    <name evidence="7" type="ORF">LVJ94_38065</name>
</gene>
<dbReference type="InterPro" id="IPR000064">
    <property type="entry name" value="NLP_P60_dom"/>
</dbReference>
<keyword evidence="3" id="KW-0378">Hydrolase</keyword>
<evidence type="ECO:0000256" key="5">
    <source>
        <dbReference type="SAM" id="MobiDB-lite"/>
    </source>
</evidence>
<comment type="similarity">
    <text evidence="1">Belongs to the peptidase C40 family.</text>
</comment>
<evidence type="ECO:0000259" key="6">
    <source>
        <dbReference type="PROSITE" id="PS51935"/>
    </source>
</evidence>
<evidence type="ECO:0000256" key="4">
    <source>
        <dbReference type="ARBA" id="ARBA00022807"/>
    </source>
</evidence>